<reference evidence="5 6" key="1">
    <citation type="submission" date="2017-04" db="EMBL/GenBank/DDBJ databases">
        <authorList>
            <person name="Afonso C.L."/>
            <person name="Miller P.J."/>
            <person name="Scott M.A."/>
            <person name="Spackman E."/>
            <person name="Goraichik I."/>
            <person name="Dimitrov K.M."/>
            <person name="Suarez D.L."/>
            <person name="Swayne D.E."/>
        </authorList>
    </citation>
    <scope>NUCLEOTIDE SEQUENCE [LARGE SCALE GENOMIC DNA]</scope>
    <source>
        <strain evidence="5 6">DSM 3385</strain>
    </source>
</reference>
<dbReference type="InterPro" id="IPR017871">
    <property type="entry name" value="ABC_transporter-like_CS"/>
</dbReference>
<protein>
    <submittedName>
        <fullName evidence="5">ATP-binding cassette, subfamily F, member 3</fullName>
    </submittedName>
</protein>
<keyword evidence="2 5" id="KW-0067">ATP-binding</keyword>
<organism evidence="5 6">
    <name type="scientific">Desulfocicer vacuolatum DSM 3385</name>
    <dbReference type="NCBI Taxonomy" id="1121400"/>
    <lineage>
        <taxon>Bacteria</taxon>
        <taxon>Pseudomonadati</taxon>
        <taxon>Thermodesulfobacteriota</taxon>
        <taxon>Desulfobacteria</taxon>
        <taxon>Desulfobacterales</taxon>
        <taxon>Desulfobacteraceae</taxon>
        <taxon>Desulfocicer</taxon>
    </lineage>
</organism>
<feature type="domain" description="ABC transporter" evidence="4">
    <location>
        <begin position="2"/>
        <end position="216"/>
    </location>
</feature>
<gene>
    <name evidence="5" type="ORF">SAMN02746065_103104</name>
</gene>
<evidence type="ECO:0000313" key="5">
    <source>
        <dbReference type="EMBL" id="SMC50730.1"/>
    </source>
</evidence>
<name>A0A1W1ZQB1_9BACT</name>
<dbReference type="Proteomes" id="UP000192418">
    <property type="component" value="Unassembled WGS sequence"/>
</dbReference>
<dbReference type="SMART" id="SM00382">
    <property type="entry name" value="AAA"/>
    <property type="match status" value="2"/>
</dbReference>
<proteinExistence type="predicted"/>
<dbReference type="OrthoDB" id="9808609at2"/>
<dbReference type="PANTHER" id="PTHR42855">
    <property type="entry name" value="ABC TRANSPORTER ATP-BINDING SUBUNIT"/>
    <property type="match status" value="1"/>
</dbReference>
<evidence type="ECO:0000256" key="1">
    <source>
        <dbReference type="ARBA" id="ARBA00022741"/>
    </source>
</evidence>
<accession>A0A1W1ZQB1</accession>
<dbReference type="InterPro" id="IPR027417">
    <property type="entry name" value="P-loop_NTPase"/>
</dbReference>
<dbReference type="RefSeq" id="WP_084067229.1">
    <property type="nucleotide sequence ID" value="NZ_FWXY01000003.1"/>
</dbReference>
<dbReference type="InterPro" id="IPR003439">
    <property type="entry name" value="ABC_transporter-like_ATP-bd"/>
</dbReference>
<dbReference type="Pfam" id="PF12848">
    <property type="entry name" value="ABC_tran_Xtn"/>
    <property type="match status" value="1"/>
</dbReference>
<evidence type="ECO:0000313" key="6">
    <source>
        <dbReference type="Proteomes" id="UP000192418"/>
    </source>
</evidence>
<dbReference type="GO" id="GO:0005524">
    <property type="term" value="F:ATP binding"/>
    <property type="evidence" value="ECO:0007669"/>
    <property type="project" value="UniProtKB-KW"/>
</dbReference>
<evidence type="ECO:0000256" key="2">
    <source>
        <dbReference type="ARBA" id="ARBA00022840"/>
    </source>
</evidence>
<keyword evidence="6" id="KW-1185">Reference proteome</keyword>
<keyword evidence="3" id="KW-0175">Coiled coil</keyword>
<dbReference type="AlphaFoldDB" id="A0A1W1ZQB1"/>
<dbReference type="InterPro" id="IPR051309">
    <property type="entry name" value="ABCF_ATPase"/>
</dbReference>
<feature type="coiled-coil region" evidence="3">
    <location>
        <begin position="542"/>
        <end position="569"/>
    </location>
</feature>
<dbReference type="PROSITE" id="PS00211">
    <property type="entry name" value="ABC_TRANSPORTER_1"/>
    <property type="match status" value="1"/>
</dbReference>
<dbReference type="PROSITE" id="PS50893">
    <property type="entry name" value="ABC_TRANSPORTER_2"/>
    <property type="match status" value="2"/>
</dbReference>
<feature type="domain" description="ABC transporter" evidence="4">
    <location>
        <begin position="283"/>
        <end position="499"/>
    </location>
</feature>
<dbReference type="Pfam" id="PF00005">
    <property type="entry name" value="ABC_tran"/>
    <property type="match status" value="2"/>
</dbReference>
<dbReference type="EMBL" id="FWXY01000003">
    <property type="protein sequence ID" value="SMC50730.1"/>
    <property type="molecule type" value="Genomic_DNA"/>
</dbReference>
<dbReference type="PANTHER" id="PTHR42855:SF2">
    <property type="entry name" value="DRUG RESISTANCE ABC TRANSPORTER,ATP-BINDING PROTEIN"/>
    <property type="match status" value="1"/>
</dbReference>
<dbReference type="InterPro" id="IPR032781">
    <property type="entry name" value="ABC_tran_Xtn"/>
</dbReference>
<evidence type="ECO:0000259" key="4">
    <source>
        <dbReference type="PROSITE" id="PS50893"/>
    </source>
</evidence>
<sequence>MITIESISKSFGAQILFSNAGLQINPGEKVGLVGRNGHGKTTLLKMITHGEEPDSGQIQIPGDYRLGYLTQHIAFTGETVLEECMAGLPIHEKDHSWKAEKILAGLGFSDEEMQHRPDSFSGGYQVRLTLARVLVSDPDLLVLDEPTNYLDIISIRWLTSFLRAWPREILLVTHDRGFMDGIVTHIAGIHRGVIRKIQGNTEKYYEQIAQDEEIYEKTRVNEEKRRKEMETFITRFRAKARLAGMVQSRVKALSKMEKKEGLKKIESLSFSFRDLPFAGKQLLTGEGLTFSYETSTPLITDVNLMVHPGDRIAIVGKNGKGKTTLLKLLSGMLAPVAGGVKYNPGVEMGYFEQTNVQSLNLNATVEEEMLYAHEDMDRQQARNICGALMFEGDDALKHISVLSGGEKSRVMLGKLLAQPLNLLLLDEPTNHLDMETCDSLVMALEKFTGAVVLVTHNEMFLNSLANRLIVFKNDAIHVFEGTYRDFLEKEGWDEEKKSSMEGNTGDGAVEDEKKISKKALRKMRSEVVSRRSSALGPLEKSIAATEKNIEKCENELSQLNEQMQIAAENQEGKRIESLSRSIARCQEKIDKFFTQLECDMDELDEKGQIFEEQLAEIDGR</sequence>
<dbReference type="SUPFAM" id="SSF52540">
    <property type="entry name" value="P-loop containing nucleoside triphosphate hydrolases"/>
    <property type="match status" value="2"/>
</dbReference>
<dbReference type="Gene3D" id="3.40.50.300">
    <property type="entry name" value="P-loop containing nucleotide triphosphate hydrolases"/>
    <property type="match status" value="2"/>
</dbReference>
<evidence type="ECO:0000256" key="3">
    <source>
        <dbReference type="SAM" id="Coils"/>
    </source>
</evidence>
<dbReference type="InterPro" id="IPR003593">
    <property type="entry name" value="AAA+_ATPase"/>
</dbReference>
<dbReference type="CDD" id="cd03221">
    <property type="entry name" value="ABCF_EF-3"/>
    <property type="match status" value="2"/>
</dbReference>
<dbReference type="GO" id="GO:0016887">
    <property type="term" value="F:ATP hydrolysis activity"/>
    <property type="evidence" value="ECO:0007669"/>
    <property type="project" value="InterPro"/>
</dbReference>
<dbReference type="STRING" id="1121400.SAMN02746065_103104"/>
<keyword evidence="1" id="KW-0547">Nucleotide-binding</keyword>